<dbReference type="Proteomes" id="UP000054047">
    <property type="component" value="Unassembled WGS sequence"/>
</dbReference>
<keyword evidence="2" id="KW-1185">Reference proteome</keyword>
<dbReference type="EMBL" id="KN767785">
    <property type="protein sequence ID" value="KIH47390.1"/>
    <property type="molecule type" value="Genomic_DNA"/>
</dbReference>
<organism evidence="1 2">
    <name type="scientific">Ancylostoma duodenale</name>
    <dbReference type="NCBI Taxonomy" id="51022"/>
    <lineage>
        <taxon>Eukaryota</taxon>
        <taxon>Metazoa</taxon>
        <taxon>Ecdysozoa</taxon>
        <taxon>Nematoda</taxon>
        <taxon>Chromadorea</taxon>
        <taxon>Rhabditida</taxon>
        <taxon>Rhabditina</taxon>
        <taxon>Rhabditomorpha</taxon>
        <taxon>Strongyloidea</taxon>
        <taxon>Ancylostomatidae</taxon>
        <taxon>Ancylostomatinae</taxon>
        <taxon>Ancylostoma</taxon>
    </lineage>
</organism>
<evidence type="ECO:0000313" key="1">
    <source>
        <dbReference type="EMBL" id="KIH47390.1"/>
    </source>
</evidence>
<dbReference type="AlphaFoldDB" id="A0A0C2FFN0"/>
<reference evidence="1 2" key="1">
    <citation type="submission" date="2013-12" db="EMBL/GenBank/DDBJ databases">
        <title>Draft genome of the parsitic nematode Ancylostoma duodenale.</title>
        <authorList>
            <person name="Mitreva M."/>
        </authorList>
    </citation>
    <scope>NUCLEOTIDE SEQUENCE [LARGE SCALE GENOMIC DNA]</scope>
    <source>
        <strain evidence="1 2">Zhejiang</strain>
    </source>
</reference>
<gene>
    <name evidence="1" type="ORF">ANCDUO_22554</name>
</gene>
<dbReference type="OrthoDB" id="5844444at2759"/>
<evidence type="ECO:0000313" key="2">
    <source>
        <dbReference type="Proteomes" id="UP000054047"/>
    </source>
</evidence>
<accession>A0A0C2FFN0</accession>
<proteinExistence type="predicted"/>
<protein>
    <submittedName>
        <fullName evidence="1">Uncharacterized protein</fullName>
    </submittedName>
</protein>
<name>A0A0C2FFN0_9BILA</name>
<sequence>MAELKSITGDEPYTGVGNAPAPIPRPMGFWGRPRLQLLYFLLKYSYRYAPVTYGPAFMGGGPYGRAFYGPYGGADRFTSIGYSPYDWPANPLDSSKKSIT</sequence>